<name>A0A9N9QJT2_9CUCU</name>
<dbReference type="Proteomes" id="UP001152799">
    <property type="component" value="Chromosome 10"/>
</dbReference>
<dbReference type="GO" id="GO:0071986">
    <property type="term" value="C:Ragulator complex"/>
    <property type="evidence" value="ECO:0007669"/>
    <property type="project" value="TreeGrafter"/>
</dbReference>
<sequence>MVEEIKKNLYEIASKIEGLYGITFTDRDGVPLLKVTSESAPEPAIKPNFISTFCLAIDQGSKLGLGKTNTLICTYSQYQIVQMNKHPLVVTFVANQQCNLGQILALEAQIDPIASSLALTVTEI</sequence>
<dbReference type="InterPro" id="IPR015019">
    <property type="entry name" value="LAMTOR3"/>
</dbReference>
<dbReference type="AlphaFoldDB" id="A0A9N9QJT2"/>
<evidence type="ECO:0000313" key="3">
    <source>
        <dbReference type="Proteomes" id="UP001152799"/>
    </source>
</evidence>
<evidence type="ECO:0000313" key="2">
    <source>
        <dbReference type="EMBL" id="CAG9761615.1"/>
    </source>
</evidence>
<comment type="similarity">
    <text evidence="1">Belongs to the LAMTOR3 family.</text>
</comment>
<accession>A0A9N9QJT2</accession>
<dbReference type="PANTHER" id="PTHR13378:SF1">
    <property type="entry name" value="RAGULATOR COMPLEX PROTEIN LAMTOR3"/>
    <property type="match status" value="1"/>
</dbReference>
<gene>
    <name evidence="2" type="ORF">CEUTPL_LOCUS2314</name>
</gene>
<dbReference type="FunFam" id="3.30.450.30:FF:000003">
    <property type="entry name" value="ragulator complex protein LAMTOR3 homolog"/>
    <property type="match status" value="1"/>
</dbReference>
<dbReference type="Gene3D" id="3.30.450.30">
    <property type="entry name" value="Dynein light chain 2a, cytoplasmic"/>
    <property type="match status" value="1"/>
</dbReference>
<dbReference type="GO" id="GO:0071230">
    <property type="term" value="P:cellular response to amino acid stimulus"/>
    <property type="evidence" value="ECO:0007669"/>
    <property type="project" value="TreeGrafter"/>
</dbReference>
<evidence type="ECO:0008006" key="4">
    <source>
        <dbReference type="Google" id="ProtNLM"/>
    </source>
</evidence>
<dbReference type="Pfam" id="PF08923">
    <property type="entry name" value="MAPKK1_Int"/>
    <property type="match status" value="1"/>
</dbReference>
<dbReference type="OrthoDB" id="343907at2759"/>
<dbReference type="EMBL" id="OU892286">
    <property type="protein sequence ID" value="CAG9761615.1"/>
    <property type="molecule type" value="Genomic_DNA"/>
</dbReference>
<dbReference type="SUPFAM" id="SSF103196">
    <property type="entry name" value="Roadblock/LC7 domain"/>
    <property type="match status" value="1"/>
</dbReference>
<organism evidence="2 3">
    <name type="scientific">Ceutorhynchus assimilis</name>
    <name type="common">cabbage seed weevil</name>
    <dbReference type="NCBI Taxonomy" id="467358"/>
    <lineage>
        <taxon>Eukaryota</taxon>
        <taxon>Metazoa</taxon>
        <taxon>Ecdysozoa</taxon>
        <taxon>Arthropoda</taxon>
        <taxon>Hexapoda</taxon>
        <taxon>Insecta</taxon>
        <taxon>Pterygota</taxon>
        <taxon>Neoptera</taxon>
        <taxon>Endopterygota</taxon>
        <taxon>Coleoptera</taxon>
        <taxon>Polyphaga</taxon>
        <taxon>Cucujiformia</taxon>
        <taxon>Curculionidae</taxon>
        <taxon>Ceutorhynchinae</taxon>
        <taxon>Ceutorhynchus</taxon>
    </lineage>
</organism>
<proteinExistence type="inferred from homology"/>
<dbReference type="SMART" id="SM01278">
    <property type="entry name" value="MAPKK1_Int"/>
    <property type="match status" value="1"/>
</dbReference>
<protein>
    <recommendedName>
        <fullName evidence="4">Ragulator complex protein LAMTOR3</fullName>
    </recommendedName>
</protein>
<dbReference type="PANTHER" id="PTHR13378">
    <property type="entry name" value="REGULATOR COMPLEX PROTEIN LAMTOR3"/>
    <property type="match status" value="1"/>
</dbReference>
<keyword evidence="3" id="KW-1185">Reference proteome</keyword>
<reference evidence="2" key="1">
    <citation type="submission" date="2022-01" db="EMBL/GenBank/DDBJ databases">
        <authorList>
            <person name="King R."/>
        </authorList>
    </citation>
    <scope>NUCLEOTIDE SEQUENCE</scope>
</reference>
<dbReference type="GO" id="GO:0032008">
    <property type="term" value="P:positive regulation of TOR signaling"/>
    <property type="evidence" value="ECO:0007669"/>
    <property type="project" value="TreeGrafter"/>
</dbReference>
<evidence type="ECO:0000256" key="1">
    <source>
        <dbReference type="ARBA" id="ARBA00005356"/>
    </source>
</evidence>